<evidence type="ECO:0000256" key="2">
    <source>
        <dbReference type="ARBA" id="ARBA00008054"/>
    </source>
</evidence>
<feature type="repeat" description="FG-GAP" evidence="10">
    <location>
        <begin position="311"/>
        <end position="369"/>
    </location>
</feature>
<dbReference type="PANTHER" id="PTHR23220">
    <property type="entry name" value="INTEGRIN ALPHA"/>
    <property type="match status" value="1"/>
</dbReference>
<evidence type="ECO:0000313" key="13">
    <source>
        <dbReference type="Proteomes" id="UP000504629"/>
    </source>
</evidence>
<evidence type="ECO:0000256" key="10">
    <source>
        <dbReference type="PROSITE-ProRule" id="PRU00803"/>
    </source>
</evidence>
<organism evidence="13 14">
    <name type="scientific">Bombyx mandarina</name>
    <name type="common">Wild silk moth</name>
    <name type="synonym">Wild silkworm</name>
    <dbReference type="NCBI Taxonomy" id="7092"/>
    <lineage>
        <taxon>Eukaryota</taxon>
        <taxon>Metazoa</taxon>
        <taxon>Ecdysozoa</taxon>
        <taxon>Arthropoda</taxon>
        <taxon>Hexapoda</taxon>
        <taxon>Insecta</taxon>
        <taxon>Pterygota</taxon>
        <taxon>Neoptera</taxon>
        <taxon>Endopterygota</taxon>
        <taxon>Lepidoptera</taxon>
        <taxon>Glossata</taxon>
        <taxon>Ditrysia</taxon>
        <taxon>Bombycoidea</taxon>
        <taxon>Bombycidae</taxon>
        <taxon>Bombycinae</taxon>
        <taxon>Bombyx</taxon>
    </lineage>
</organism>
<evidence type="ECO:0000256" key="11">
    <source>
        <dbReference type="RuleBase" id="RU003762"/>
    </source>
</evidence>
<accession>A0A6J2K758</accession>
<comment type="subcellular location">
    <subcellularLocation>
        <location evidence="1 11">Membrane</location>
        <topology evidence="1 11">Single-pass type I membrane protein</topology>
    </subcellularLocation>
</comment>
<keyword evidence="9" id="KW-0325">Glycoprotein</keyword>
<evidence type="ECO:0000313" key="14">
    <source>
        <dbReference type="RefSeq" id="XP_028038106.1"/>
    </source>
</evidence>
<dbReference type="SMART" id="SM00191">
    <property type="entry name" value="Int_alpha"/>
    <property type="match status" value="5"/>
</dbReference>
<dbReference type="GO" id="GO:0033627">
    <property type="term" value="P:cell adhesion mediated by integrin"/>
    <property type="evidence" value="ECO:0007669"/>
    <property type="project" value="TreeGrafter"/>
</dbReference>
<dbReference type="PANTHER" id="PTHR23220:SF83">
    <property type="entry name" value="INTEGRIN ALPHA-PS3-RELATED"/>
    <property type="match status" value="1"/>
</dbReference>
<evidence type="ECO:0000256" key="1">
    <source>
        <dbReference type="ARBA" id="ARBA00004479"/>
    </source>
</evidence>
<keyword evidence="7 11" id="KW-0472">Membrane</keyword>
<name>A0A6J2K758_BOMMA</name>
<dbReference type="Pfam" id="PF01839">
    <property type="entry name" value="FG-GAP"/>
    <property type="match status" value="1"/>
</dbReference>
<dbReference type="GO" id="GO:0007160">
    <property type="term" value="P:cell-matrix adhesion"/>
    <property type="evidence" value="ECO:0007669"/>
    <property type="project" value="TreeGrafter"/>
</dbReference>
<evidence type="ECO:0000256" key="4">
    <source>
        <dbReference type="ARBA" id="ARBA00022737"/>
    </source>
</evidence>
<proteinExistence type="inferred from homology"/>
<evidence type="ECO:0000256" key="3">
    <source>
        <dbReference type="ARBA" id="ARBA00022729"/>
    </source>
</evidence>
<keyword evidence="6 11" id="KW-0401">Integrin</keyword>
<dbReference type="Proteomes" id="UP000504629">
    <property type="component" value="Unplaced"/>
</dbReference>
<comment type="similarity">
    <text evidence="2 11">Belongs to the integrin alpha chain family.</text>
</comment>
<feature type="repeat" description="FG-GAP" evidence="10">
    <location>
        <begin position="251"/>
        <end position="310"/>
    </location>
</feature>
<gene>
    <name evidence="14" type="primary">LOC114248876</name>
</gene>
<keyword evidence="11" id="KW-1133">Transmembrane helix</keyword>
<dbReference type="GO" id="GO:0009897">
    <property type="term" value="C:external side of plasma membrane"/>
    <property type="evidence" value="ECO:0007669"/>
    <property type="project" value="TreeGrafter"/>
</dbReference>
<evidence type="ECO:0000256" key="7">
    <source>
        <dbReference type="ARBA" id="ARBA00023136"/>
    </source>
</evidence>
<dbReference type="SUPFAM" id="SSF69318">
    <property type="entry name" value="Integrin alpha N-terminal domain"/>
    <property type="match status" value="1"/>
</dbReference>
<sequence length="957" mass="107186">MKLIIFLFLLKQSFIYTLAVYNTLAYKKIVSPGEQLNLTYFGFDIAYVATTRSLIVTAPIADNIGQVYVCQIDNLHCKPIERNIVRDNSKYDHNYWLGATVEAGSSFFVTCAPLLVKHSENGVGTTGGCFISKDNLSIEQFVLDQNGSPKNTTFESRLSSFGWSLTISDQESIVVGGPAMYTGRTLLYMKPEASNSPYVAAGIDNDVDFNFGYSVTSGYFATSKLLMYAVGSPYGFGKVLFFGQQWRLFKQLKFKQPKTNVGEMFGASLCSARIFGQRSDLLVGAPGRASDKEYNVGAVYVFVANKLMALNYKRIITGRKEGSMFGSAIINVGDLNGDKKDDIAIAAPFENDGRGVVYIYCGAEILGLKEPKKPFNFLQMIESEDYYYGFGLGLGILNDYDQNGCNELAIGSPLNNTVFILPCFAYITVELYTEYPDLQNREIINAVAQNDVNETHFRFDTCLRVTFPKKPTKAYAELEVEIEISGDTKASLSDPNSDKKYIVKIEKTTKQSVEQFCKKIGVYLPTDGHYDSPIKFKIIAKQINDPQLQSNPDPSHVVVNENSILSLRHDIWAAQCKNKMSCLPDIHLDITNLFPEPYLLGSSETEDIKMEVTNHGEVAYSACLKVNVVNAAIVRASALSCTIGDQENTLTCISQKPIHKNDTWDIGHISLKMTDATNKDEFITLKVRVYNNCKTPKIFTLIEKQYKLTRDLNDIEIIGRTNLGSVINTTVEEIKFEKKILEHIYTISNKVANPWLGGPKFKITSMTPHFLHYTKSPVTAQTESGHYLSCSAIATTEKDMTTICSAEQLLKEDPIHVILQMYIDSSTADDLGALRNISMESKIEIFPDGLWNGPFSNISLSQSVVTTIIIERTTVALWIIIVASLFGLLLLSIIYCIVVKRTNFMRRKNKQKTNELRKSIRRQTIRRSMMAQSVYDRVPEEEQPSSDLQENAQRCET</sequence>
<feature type="compositionally biased region" description="Polar residues" evidence="12">
    <location>
        <begin position="945"/>
        <end position="957"/>
    </location>
</feature>
<feature type="transmembrane region" description="Helical" evidence="11">
    <location>
        <begin position="875"/>
        <end position="898"/>
    </location>
</feature>
<dbReference type="SUPFAM" id="SSF69179">
    <property type="entry name" value="Integrin domains"/>
    <property type="match status" value="1"/>
</dbReference>
<evidence type="ECO:0000256" key="9">
    <source>
        <dbReference type="ARBA" id="ARBA00023180"/>
    </source>
</evidence>
<dbReference type="InterPro" id="IPR032695">
    <property type="entry name" value="Integrin_dom_sf"/>
</dbReference>
<evidence type="ECO:0000256" key="12">
    <source>
        <dbReference type="SAM" id="MobiDB-lite"/>
    </source>
</evidence>
<evidence type="ECO:0000256" key="8">
    <source>
        <dbReference type="ARBA" id="ARBA00023170"/>
    </source>
</evidence>
<keyword evidence="3" id="KW-0732">Signal</keyword>
<dbReference type="GeneID" id="114248876"/>
<evidence type="ECO:0000256" key="5">
    <source>
        <dbReference type="ARBA" id="ARBA00022889"/>
    </source>
</evidence>
<dbReference type="OrthoDB" id="5317514at2759"/>
<dbReference type="InterPro" id="IPR013517">
    <property type="entry name" value="FG-GAP"/>
</dbReference>
<dbReference type="Gene3D" id="1.20.5.930">
    <property type="entry name" value="Bicelle-embedded integrin alpha(iib) transmembrane segment"/>
    <property type="match status" value="1"/>
</dbReference>
<dbReference type="Gene3D" id="2.60.40.1510">
    <property type="entry name" value="ntegrin, alpha v. Chain A, domain 3"/>
    <property type="match status" value="1"/>
</dbReference>
<reference evidence="14" key="1">
    <citation type="submission" date="2025-08" db="UniProtKB">
        <authorList>
            <consortium name="RefSeq"/>
        </authorList>
    </citation>
    <scope>IDENTIFICATION</scope>
    <source>
        <tissue evidence="14">Silk gland</tissue>
    </source>
</reference>
<keyword evidence="4" id="KW-0677">Repeat</keyword>
<dbReference type="GO" id="GO:0008305">
    <property type="term" value="C:integrin complex"/>
    <property type="evidence" value="ECO:0007669"/>
    <property type="project" value="InterPro"/>
</dbReference>
<dbReference type="InterPro" id="IPR013519">
    <property type="entry name" value="Int_alpha_beta-p"/>
</dbReference>
<dbReference type="PRINTS" id="PR01185">
    <property type="entry name" value="INTEGRINA"/>
</dbReference>
<keyword evidence="8 11" id="KW-0675">Receptor</keyword>
<dbReference type="KEGG" id="bman:114248876"/>
<dbReference type="AlphaFoldDB" id="A0A6J2K758"/>
<dbReference type="RefSeq" id="XP_028038106.1">
    <property type="nucleotide sequence ID" value="XM_028182305.1"/>
</dbReference>
<keyword evidence="11" id="KW-0812">Transmembrane</keyword>
<feature type="region of interest" description="Disordered" evidence="12">
    <location>
        <begin position="936"/>
        <end position="957"/>
    </location>
</feature>
<keyword evidence="5 11" id="KW-0130">Cell adhesion</keyword>
<dbReference type="GO" id="GO:0005178">
    <property type="term" value="F:integrin binding"/>
    <property type="evidence" value="ECO:0007669"/>
    <property type="project" value="TreeGrafter"/>
</dbReference>
<dbReference type="InterPro" id="IPR028994">
    <property type="entry name" value="Integrin_alpha_N"/>
</dbReference>
<dbReference type="GO" id="GO:0007157">
    <property type="term" value="P:heterophilic cell-cell adhesion via plasma membrane cell adhesion molecules"/>
    <property type="evidence" value="ECO:0007669"/>
    <property type="project" value="UniProtKB-ARBA"/>
</dbReference>
<evidence type="ECO:0000256" key="6">
    <source>
        <dbReference type="ARBA" id="ARBA00023037"/>
    </source>
</evidence>
<protein>
    <submittedName>
        <fullName evidence="14">Integrin alpha-PS4-like</fullName>
    </submittedName>
</protein>
<dbReference type="PROSITE" id="PS51470">
    <property type="entry name" value="FG_GAP"/>
    <property type="match status" value="2"/>
</dbReference>
<keyword evidence="13" id="KW-1185">Reference proteome</keyword>
<dbReference type="Gene3D" id="2.130.10.130">
    <property type="entry name" value="Integrin alpha, N-terminal"/>
    <property type="match status" value="1"/>
</dbReference>
<dbReference type="InterPro" id="IPR000413">
    <property type="entry name" value="Integrin_alpha"/>
</dbReference>
<dbReference type="GO" id="GO:0007229">
    <property type="term" value="P:integrin-mediated signaling pathway"/>
    <property type="evidence" value="ECO:0007669"/>
    <property type="project" value="UniProtKB-KW"/>
</dbReference>